<name>A0ABV0EVS6_9ENTE</name>
<evidence type="ECO:0008006" key="3">
    <source>
        <dbReference type="Google" id="ProtNLM"/>
    </source>
</evidence>
<gene>
    <name evidence="1" type="ORF">JZO67_004643</name>
</gene>
<reference evidence="1 2" key="2">
    <citation type="submission" date="2024-02" db="EMBL/GenBank/DDBJ databases">
        <title>The Genome Sequence of Enterococcus sp. DIV0159.</title>
        <authorList>
            <person name="Earl A."/>
            <person name="Manson A."/>
            <person name="Gilmore M."/>
            <person name="Sanders J."/>
            <person name="Shea T."/>
            <person name="Howe W."/>
            <person name="Livny J."/>
            <person name="Cuomo C."/>
            <person name="Neafsey D."/>
            <person name="Birren B."/>
        </authorList>
    </citation>
    <scope>NUCLEOTIDE SEQUENCE [LARGE SCALE GENOMIC DNA]</scope>
    <source>
        <strain evidence="1 2">665A</strain>
    </source>
</reference>
<evidence type="ECO:0000313" key="1">
    <source>
        <dbReference type="EMBL" id="MEO1772661.1"/>
    </source>
</evidence>
<protein>
    <recommendedName>
        <fullName evidence="3">Alternate signal-mediated exported protein, CPF_0494 family</fullName>
    </recommendedName>
</protein>
<dbReference type="Pfam" id="PF12389">
    <property type="entry name" value="Peptidase_M73"/>
    <property type="match status" value="1"/>
</dbReference>
<comment type="caution">
    <text evidence="1">The sequence shown here is derived from an EMBL/GenBank/DDBJ whole genome shotgun (WGS) entry which is preliminary data.</text>
</comment>
<dbReference type="Proteomes" id="UP000664357">
    <property type="component" value="Unassembled WGS sequence"/>
</dbReference>
<dbReference type="EMBL" id="JAFREL020000005">
    <property type="protein sequence ID" value="MEO1772661.1"/>
    <property type="molecule type" value="Genomic_DNA"/>
</dbReference>
<reference evidence="1 2" key="1">
    <citation type="submission" date="2021-03" db="EMBL/GenBank/DDBJ databases">
        <authorList>
            <person name="Gilmore M.S."/>
            <person name="Schwartzman J."/>
            <person name="Van Tyne D."/>
            <person name="Martin M."/>
            <person name="Earl A.M."/>
            <person name="Manson A.L."/>
            <person name="Straub T."/>
            <person name="Salamzade R."/>
            <person name="Saavedra J."/>
            <person name="Lebreton F."/>
            <person name="Prichula J."/>
            <person name="Schaufler K."/>
            <person name="Gaca A."/>
            <person name="Sgardioli B."/>
            <person name="Wagenaar J."/>
            <person name="Strong T."/>
        </authorList>
    </citation>
    <scope>NUCLEOTIDE SEQUENCE [LARGE SCALE GENOMIC DNA]</scope>
    <source>
        <strain evidence="1 2">665A</strain>
    </source>
</reference>
<dbReference type="RefSeq" id="WP_207705363.1">
    <property type="nucleotide sequence ID" value="NZ_JAFREL020000005.1"/>
</dbReference>
<accession>A0ABV0EVS6</accession>
<proteinExistence type="predicted"/>
<evidence type="ECO:0000313" key="2">
    <source>
        <dbReference type="Proteomes" id="UP000664357"/>
    </source>
</evidence>
<organism evidence="1 2">
    <name type="scientific">Candidatus Enterococcus ferrettii</name>
    <dbReference type="NCBI Taxonomy" id="2815324"/>
    <lineage>
        <taxon>Bacteria</taxon>
        <taxon>Bacillati</taxon>
        <taxon>Bacillota</taxon>
        <taxon>Bacilli</taxon>
        <taxon>Lactobacillales</taxon>
        <taxon>Enterococcaceae</taxon>
        <taxon>Enterococcus</taxon>
    </lineage>
</organism>
<sequence length="213" mass="24031">MRNRKKKLRLIYVGFTIALVLLLIGGGYFVYAAMTAIDQKENDFQVGQVETELMEENFIAPTEINKDESINKKVSIKNNGTINQFIRVMVLPEVKANVSGDPNNKQVLSLVIGTDLILENLNTTDWRYGDDGYYYYIKEAVKPNDPTSSLFESVRLSNSISDQYHNAEFSISLKVETINCLTTAYRQAWWQGNTPTEDPLASIDTALSSKVDN</sequence>
<keyword evidence="2" id="KW-1185">Reference proteome</keyword>
<dbReference type="InterPro" id="IPR022121">
    <property type="entry name" value="Peptidase_M73_camelysin"/>
</dbReference>